<accession>A0ABX1DKH5</accession>
<dbReference type="EMBL" id="JAAVLN010000001">
    <property type="protein sequence ID" value="NKC03271.1"/>
    <property type="molecule type" value="Genomic_DNA"/>
</dbReference>
<dbReference type="Proteomes" id="UP000704467">
    <property type="component" value="Unassembled WGS sequence"/>
</dbReference>
<comment type="caution">
    <text evidence="1">The sequence shown here is derived from an EMBL/GenBank/DDBJ whole genome shotgun (WGS) entry which is preliminary data.</text>
</comment>
<protein>
    <submittedName>
        <fullName evidence="1">Uncharacterized protein</fullName>
    </submittedName>
</protein>
<reference evidence="1 2" key="1">
    <citation type="submission" date="2020-03" db="EMBL/GenBank/DDBJ databases">
        <title>Whole genome sequencing of clinical and environmental type strains of Ochrobactrum.</title>
        <authorList>
            <person name="Dharne M."/>
        </authorList>
    </citation>
    <scope>NUCLEOTIDE SEQUENCE [LARGE SCALE GENOMIC DNA]</scope>
    <source>
        <strain evidence="1 2">CIP 109452</strain>
    </source>
</reference>
<evidence type="ECO:0000313" key="1">
    <source>
        <dbReference type="EMBL" id="NKC03271.1"/>
    </source>
</evidence>
<sequence>MPYTFAVDPVARAGETLASLLFRRGDVKTASFAVPFMMQGETSLGDSLETREPERLKTLLALVGGIGLFASGLQWPETTAKGIEINYRNVALDNVLERLKQAGLSLKDNATDPYRGIFASATGEILLERDRTRMRVVTPRTEALAFADLKDSLTLGQLTLSHAEGRGLVSVSALDTQPLATSEKMLVIFATDARNTGMRFRDDAQKEIEDWGRLPVTLLRNRVDFRLRVLLRLGNCLPSVSTARFMRLSPPAMGRWNFASITARALTGRRPFSCWSAGSVARFIEYWWLLDQTAIGSQ</sequence>
<name>A0ABX1DKH5_9HYPH</name>
<organism evidence="1 2">
    <name type="scientific">Brucella haematophila</name>
    <dbReference type="NCBI Taxonomy" id="419474"/>
    <lineage>
        <taxon>Bacteria</taxon>
        <taxon>Pseudomonadati</taxon>
        <taxon>Pseudomonadota</taxon>
        <taxon>Alphaproteobacteria</taxon>
        <taxon>Hyphomicrobiales</taxon>
        <taxon>Brucellaceae</taxon>
        <taxon>Brucella/Ochrobactrum group</taxon>
        <taxon>Brucella</taxon>
    </lineage>
</organism>
<keyword evidence="2" id="KW-1185">Reference proteome</keyword>
<proteinExistence type="predicted"/>
<evidence type="ECO:0000313" key="2">
    <source>
        <dbReference type="Proteomes" id="UP000704467"/>
    </source>
</evidence>
<gene>
    <name evidence="1" type="ORF">HED55_07665</name>
</gene>